<evidence type="ECO:0000313" key="1">
    <source>
        <dbReference type="EMBL" id="PWA44014.1"/>
    </source>
</evidence>
<sequence>MEERITGCWIHSASIRSNHSEFPPLDPGLDYAVLKSRLEAFYKQTELVCCLPTFHLLLLKALCFAGISDNVHMFSKIIKMGKIYIDGSDRVQFDEA</sequence>
<dbReference type="STRING" id="35608.A0A2U1L4X3"/>
<evidence type="ECO:0000313" key="2">
    <source>
        <dbReference type="Proteomes" id="UP000245207"/>
    </source>
</evidence>
<accession>A0A2U1L4X3</accession>
<dbReference type="AlphaFoldDB" id="A0A2U1L4X3"/>
<name>A0A2U1L4X3_ARTAN</name>
<proteinExistence type="predicted"/>
<protein>
    <submittedName>
        <fullName evidence="1">Adenylate kinase 4</fullName>
    </submittedName>
</protein>
<dbReference type="OrthoDB" id="439792at2759"/>
<dbReference type="EMBL" id="PKPP01011508">
    <property type="protein sequence ID" value="PWA44014.1"/>
    <property type="molecule type" value="Genomic_DNA"/>
</dbReference>
<gene>
    <name evidence="1" type="ORF">CTI12_AA530290</name>
</gene>
<keyword evidence="1" id="KW-0418">Kinase</keyword>
<comment type="caution">
    <text evidence="1">The sequence shown here is derived from an EMBL/GenBank/DDBJ whole genome shotgun (WGS) entry which is preliminary data.</text>
</comment>
<reference evidence="1 2" key="1">
    <citation type="journal article" date="2018" name="Mol. Plant">
        <title>The genome of Artemisia annua provides insight into the evolution of Asteraceae family and artemisinin biosynthesis.</title>
        <authorList>
            <person name="Shen Q."/>
            <person name="Zhang L."/>
            <person name="Liao Z."/>
            <person name="Wang S."/>
            <person name="Yan T."/>
            <person name="Shi P."/>
            <person name="Liu M."/>
            <person name="Fu X."/>
            <person name="Pan Q."/>
            <person name="Wang Y."/>
            <person name="Lv Z."/>
            <person name="Lu X."/>
            <person name="Zhang F."/>
            <person name="Jiang W."/>
            <person name="Ma Y."/>
            <person name="Chen M."/>
            <person name="Hao X."/>
            <person name="Li L."/>
            <person name="Tang Y."/>
            <person name="Lv G."/>
            <person name="Zhou Y."/>
            <person name="Sun X."/>
            <person name="Brodelius P.E."/>
            <person name="Rose J.K.C."/>
            <person name="Tang K."/>
        </authorList>
    </citation>
    <scope>NUCLEOTIDE SEQUENCE [LARGE SCALE GENOMIC DNA]</scope>
    <source>
        <strain evidence="2">cv. Huhao1</strain>
        <tissue evidence="1">Leaf</tissue>
    </source>
</reference>
<keyword evidence="2" id="KW-1185">Reference proteome</keyword>
<dbReference type="GO" id="GO:0016301">
    <property type="term" value="F:kinase activity"/>
    <property type="evidence" value="ECO:0007669"/>
    <property type="project" value="UniProtKB-KW"/>
</dbReference>
<keyword evidence="1" id="KW-0808">Transferase</keyword>
<dbReference type="Proteomes" id="UP000245207">
    <property type="component" value="Unassembled WGS sequence"/>
</dbReference>
<organism evidence="1 2">
    <name type="scientific">Artemisia annua</name>
    <name type="common">Sweet wormwood</name>
    <dbReference type="NCBI Taxonomy" id="35608"/>
    <lineage>
        <taxon>Eukaryota</taxon>
        <taxon>Viridiplantae</taxon>
        <taxon>Streptophyta</taxon>
        <taxon>Embryophyta</taxon>
        <taxon>Tracheophyta</taxon>
        <taxon>Spermatophyta</taxon>
        <taxon>Magnoliopsida</taxon>
        <taxon>eudicotyledons</taxon>
        <taxon>Gunneridae</taxon>
        <taxon>Pentapetalae</taxon>
        <taxon>asterids</taxon>
        <taxon>campanulids</taxon>
        <taxon>Asterales</taxon>
        <taxon>Asteraceae</taxon>
        <taxon>Asteroideae</taxon>
        <taxon>Anthemideae</taxon>
        <taxon>Artemisiinae</taxon>
        <taxon>Artemisia</taxon>
    </lineage>
</organism>